<dbReference type="PRINTS" id="PR00625">
    <property type="entry name" value="JDOMAIN"/>
</dbReference>
<gene>
    <name evidence="8" type="ORF">CTAYLR_006799</name>
</gene>
<feature type="region of interest" description="Disordered" evidence="5">
    <location>
        <begin position="85"/>
        <end position="104"/>
    </location>
</feature>
<dbReference type="Gene3D" id="1.10.287.110">
    <property type="entry name" value="DnaJ domain"/>
    <property type="match status" value="1"/>
</dbReference>
<reference evidence="8" key="1">
    <citation type="submission" date="2023-01" db="EMBL/GenBank/DDBJ databases">
        <title>Metagenome sequencing of chrysophaentin producing Chrysophaeum taylorii.</title>
        <authorList>
            <person name="Davison J."/>
            <person name="Bewley C."/>
        </authorList>
    </citation>
    <scope>NUCLEOTIDE SEQUENCE</scope>
    <source>
        <strain evidence="8">NIES-1699</strain>
    </source>
</reference>
<feature type="region of interest" description="Disordered" evidence="5">
    <location>
        <begin position="300"/>
        <end position="382"/>
    </location>
</feature>
<proteinExistence type="predicted"/>
<keyword evidence="2 4" id="KW-0863">Zinc-finger</keyword>
<dbReference type="PROSITE" id="PS50157">
    <property type="entry name" value="ZINC_FINGER_C2H2_2"/>
    <property type="match status" value="1"/>
</dbReference>
<dbReference type="PROSITE" id="PS50076">
    <property type="entry name" value="DNAJ_2"/>
    <property type="match status" value="1"/>
</dbReference>
<dbReference type="SUPFAM" id="SSF46565">
    <property type="entry name" value="Chaperone J-domain"/>
    <property type="match status" value="1"/>
</dbReference>
<dbReference type="InterPro" id="IPR036869">
    <property type="entry name" value="J_dom_sf"/>
</dbReference>
<accession>A0AAD7XKA5</accession>
<feature type="region of interest" description="Disordered" evidence="5">
    <location>
        <begin position="399"/>
        <end position="421"/>
    </location>
</feature>
<evidence type="ECO:0000256" key="3">
    <source>
        <dbReference type="ARBA" id="ARBA00022833"/>
    </source>
</evidence>
<feature type="compositionally biased region" description="Basic and acidic residues" evidence="5">
    <location>
        <begin position="89"/>
        <end position="103"/>
    </location>
</feature>
<feature type="domain" description="C2H2-type" evidence="7">
    <location>
        <begin position="389"/>
        <end position="418"/>
    </location>
</feature>
<evidence type="ECO:0000256" key="5">
    <source>
        <dbReference type="SAM" id="MobiDB-lite"/>
    </source>
</evidence>
<dbReference type="CDD" id="cd06257">
    <property type="entry name" value="DnaJ"/>
    <property type="match status" value="1"/>
</dbReference>
<evidence type="ECO:0000259" key="6">
    <source>
        <dbReference type="PROSITE" id="PS50076"/>
    </source>
</evidence>
<dbReference type="GO" id="GO:0005737">
    <property type="term" value="C:cytoplasm"/>
    <property type="evidence" value="ECO:0007669"/>
    <property type="project" value="TreeGrafter"/>
</dbReference>
<feature type="compositionally biased region" description="Basic residues" evidence="5">
    <location>
        <begin position="310"/>
        <end position="321"/>
    </location>
</feature>
<name>A0AAD7XKA5_9STRA</name>
<evidence type="ECO:0000256" key="2">
    <source>
        <dbReference type="ARBA" id="ARBA00022771"/>
    </source>
</evidence>
<organism evidence="8 9">
    <name type="scientific">Chrysophaeum taylorii</name>
    <dbReference type="NCBI Taxonomy" id="2483200"/>
    <lineage>
        <taxon>Eukaryota</taxon>
        <taxon>Sar</taxon>
        <taxon>Stramenopiles</taxon>
        <taxon>Ochrophyta</taxon>
        <taxon>Pelagophyceae</taxon>
        <taxon>Pelagomonadales</taxon>
        <taxon>Pelagomonadaceae</taxon>
        <taxon>Chrysophaeum</taxon>
    </lineage>
</organism>
<dbReference type="AlphaFoldDB" id="A0AAD7XKA5"/>
<dbReference type="InterPro" id="IPR001623">
    <property type="entry name" value="DnaJ_domain"/>
</dbReference>
<feature type="compositionally biased region" description="Basic and acidic residues" evidence="5">
    <location>
        <begin position="246"/>
        <end position="267"/>
    </location>
</feature>
<evidence type="ECO:0000256" key="1">
    <source>
        <dbReference type="ARBA" id="ARBA00022723"/>
    </source>
</evidence>
<sequence length="421" mass="47274">MVGTTPKKCYYEVLGLGRDASEEDVRKAYKKLAVQLHPDKAQQRGDDVATANERFKELQGAYECLSDAREKAWYDAHRDEILRGGESMDDLHSTDDSEDERRGPRLKKHEVNLWPYFSASAFDGFGTSDRSFWAVYSKAFTMVEDAEVAEIGPSLERTPFGDAKSPWDDVKEFYDVFVDFTSQRTFAAYDKWKVASDLPRQVRRAADADNKRERKLAKQEYQDMVRQLALWCRKRDPRVARRAAQVKKEKADKAAKAVADKNAKRQENLLARQRWRNERADDSAFDAYEVRTGALLADLDDDDVLGSGSKRGKKGRRRQSQKKSNGPDDAGDQGGPHSDVGEPTTTSRNGDAEGALPSPKNGGEQPPIVSNGHDLGDDADDDDDIVNVFSCELCKKTFKSAKQMENHVQSKAHKKKASGRA</sequence>
<dbReference type="GO" id="GO:0008270">
    <property type="term" value="F:zinc ion binding"/>
    <property type="evidence" value="ECO:0007669"/>
    <property type="project" value="UniProtKB-KW"/>
</dbReference>
<dbReference type="PANTHER" id="PTHR44029">
    <property type="entry name" value="DNAJ HOMOLOG SUBFAMILY C MEMBER 21"/>
    <property type="match status" value="1"/>
</dbReference>
<feature type="compositionally biased region" description="Basic residues" evidence="5">
    <location>
        <begin position="410"/>
        <end position="421"/>
    </location>
</feature>
<dbReference type="GO" id="GO:0003676">
    <property type="term" value="F:nucleic acid binding"/>
    <property type="evidence" value="ECO:0007669"/>
    <property type="project" value="InterPro"/>
</dbReference>
<evidence type="ECO:0000259" key="7">
    <source>
        <dbReference type="PROSITE" id="PS50157"/>
    </source>
</evidence>
<dbReference type="PROSITE" id="PS00028">
    <property type="entry name" value="ZINC_FINGER_C2H2_1"/>
    <property type="match status" value="1"/>
</dbReference>
<evidence type="ECO:0000313" key="8">
    <source>
        <dbReference type="EMBL" id="KAJ8599295.1"/>
    </source>
</evidence>
<dbReference type="Pfam" id="PF12171">
    <property type="entry name" value="zf-C2H2_jaz"/>
    <property type="match status" value="1"/>
</dbReference>
<dbReference type="PROSITE" id="PS00636">
    <property type="entry name" value="DNAJ_1"/>
    <property type="match status" value="1"/>
</dbReference>
<dbReference type="InterPro" id="IPR036236">
    <property type="entry name" value="Znf_C2H2_sf"/>
</dbReference>
<feature type="domain" description="J" evidence="6">
    <location>
        <begin position="9"/>
        <end position="78"/>
    </location>
</feature>
<dbReference type="SMART" id="SM00271">
    <property type="entry name" value="DnaJ"/>
    <property type="match status" value="1"/>
</dbReference>
<dbReference type="SUPFAM" id="SSF57667">
    <property type="entry name" value="beta-beta-alpha zinc fingers"/>
    <property type="match status" value="1"/>
</dbReference>
<dbReference type="Proteomes" id="UP001230188">
    <property type="component" value="Unassembled WGS sequence"/>
</dbReference>
<feature type="region of interest" description="Disordered" evidence="5">
    <location>
        <begin position="244"/>
        <end position="275"/>
    </location>
</feature>
<dbReference type="Pfam" id="PF21884">
    <property type="entry name" value="ZUO1-like_ZHD"/>
    <property type="match status" value="1"/>
</dbReference>
<evidence type="ECO:0000313" key="9">
    <source>
        <dbReference type="Proteomes" id="UP001230188"/>
    </source>
</evidence>
<dbReference type="InterPro" id="IPR018253">
    <property type="entry name" value="DnaJ_domain_CS"/>
</dbReference>
<dbReference type="PANTHER" id="PTHR44029:SF1">
    <property type="entry name" value="DNAJ HOMOLOG SUBFAMILY C MEMBER 21"/>
    <property type="match status" value="1"/>
</dbReference>
<dbReference type="InterPro" id="IPR054076">
    <property type="entry name" value="ZUO1-like_ZHD"/>
</dbReference>
<keyword evidence="3" id="KW-0862">Zinc</keyword>
<keyword evidence="9" id="KW-1185">Reference proteome</keyword>
<dbReference type="InterPro" id="IPR051964">
    <property type="entry name" value="Chaperone_stress_response"/>
</dbReference>
<keyword evidence="1" id="KW-0479">Metal-binding</keyword>
<dbReference type="SMART" id="SM00355">
    <property type="entry name" value="ZnF_C2H2"/>
    <property type="match status" value="1"/>
</dbReference>
<dbReference type="InterPro" id="IPR003604">
    <property type="entry name" value="Matrin/U1-like-C_Znf_C2H2"/>
</dbReference>
<dbReference type="SMART" id="SM00451">
    <property type="entry name" value="ZnF_U1"/>
    <property type="match status" value="1"/>
</dbReference>
<comment type="caution">
    <text evidence="8">The sequence shown here is derived from an EMBL/GenBank/DDBJ whole genome shotgun (WGS) entry which is preliminary data.</text>
</comment>
<evidence type="ECO:0000256" key="4">
    <source>
        <dbReference type="PROSITE-ProRule" id="PRU00042"/>
    </source>
</evidence>
<dbReference type="Gene3D" id="3.30.160.60">
    <property type="entry name" value="Classic Zinc Finger"/>
    <property type="match status" value="1"/>
</dbReference>
<dbReference type="EMBL" id="JAQMWT010000574">
    <property type="protein sequence ID" value="KAJ8599295.1"/>
    <property type="molecule type" value="Genomic_DNA"/>
</dbReference>
<dbReference type="InterPro" id="IPR013087">
    <property type="entry name" value="Znf_C2H2_type"/>
</dbReference>
<dbReference type="Pfam" id="PF00226">
    <property type="entry name" value="DnaJ"/>
    <property type="match status" value="1"/>
</dbReference>
<protein>
    <submittedName>
        <fullName evidence="8">Uncharacterized protein</fullName>
    </submittedName>
</protein>
<dbReference type="InterPro" id="IPR022755">
    <property type="entry name" value="Znf_C2H2_jaz"/>
</dbReference>